<accession>A0ACC3BZM7</accession>
<organism evidence="1 2">
    <name type="scientific">Pyropia yezoensis</name>
    <name type="common">Susabi-nori</name>
    <name type="synonym">Porphyra yezoensis</name>
    <dbReference type="NCBI Taxonomy" id="2788"/>
    <lineage>
        <taxon>Eukaryota</taxon>
        <taxon>Rhodophyta</taxon>
        <taxon>Bangiophyceae</taxon>
        <taxon>Bangiales</taxon>
        <taxon>Bangiaceae</taxon>
        <taxon>Pyropia</taxon>
    </lineage>
</organism>
<dbReference type="EMBL" id="CM020619">
    <property type="protein sequence ID" value="KAK1863491.1"/>
    <property type="molecule type" value="Genomic_DNA"/>
</dbReference>
<gene>
    <name evidence="1" type="ORF">I4F81_006046</name>
</gene>
<sequence>MVAVGDGQMDIYSRLAKDRILVLGAAVDDTVANQLVAQMLFLASEDPDKDITLWINSPGGSISAGLAIFDTMQFVPCDIQTICFGTAASMGAFLLGAGTKGKRKSLPNARIMIHQPLGGAQGQAADIEIQAGEILFMRGLLNAYMSGYTGVSLEKIEKDTDRDYFMTPEDAVEYGLIDDVIKTKVMLPKPSPFASAVPLRLVRQPTALRTSTAAAVVPATTPAAAGTASRAARGARCQPCMSADAQASASTTSHELNGMTIPGPLTPARNYLLVKTATPPTTTAGGLILSTATAEKPTYGEVLAAGPGSYWPAGGLIPMVVAVGETVLFGKYGGTELTYDNAKTTLVTQDDVLCKLEGGAYTAEAVVPILDRVFVKKAAAAAESGGGIVLTAGAAGSDRNTGEVVSTGPGRLMENGQVEPMTFGAGATVLFAKFGGTEIKFGADEYVMLRVTDIYAHW</sequence>
<proteinExistence type="predicted"/>
<comment type="caution">
    <text evidence="1">The sequence shown here is derived from an EMBL/GenBank/DDBJ whole genome shotgun (WGS) entry which is preliminary data.</text>
</comment>
<name>A0ACC3BZM7_PYRYE</name>
<evidence type="ECO:0000313" key="2">
    <source>
        <dbReference type="Proteomes" id="UP000798662"/>
    </source>
</evidence>
<keyword evidence="2" id="KW-1185">Reference proteome</keyword>
<evidence type="ECO:0000313" key="1">
    <source>
        <dbReference type="EMBL" id="KAK1863491.1"/>
    </source>
</evidence>
<reference evidence="1" key="1">
    <citation type="submission" date="2019-11" db="EMBL/GenBank/DDBJ databases">
        <title>Nori genome reveals adaptations in red seaweeds to the harsh intertidal environment.</title>
        <authorList>
            <person name="Wang D."/>
            <person name="Mao Y."/>
        </authorList>
    </citation>
    <scope>NUCLEOTIDE SEQUENCE</scope>
    <source>
        <tissue evidence="1">Gametophyte</tissue>
    </source>
</reference>
<protein>
    <submittedName>
        <fullName evidence="1">Uncharacterized protein</fullName>
    </submittedName>
</protein>
<dbReference type="Proteomes" id="UP000798662">
    <property type="component" value="Chromosome 2"/>
</dbReference>